<dbReference type="EMBL" id="BJYZ01000120">
    <property type="protein sequence ID" value="GEO43666.1"/>
    <property type="molecule type" value="Genomic_DNA"/>
</dbReference>
<name>A0A512E4J1_9PROT</name>
<keyword evidence="2" id="KW-1185">Reference proteome</keyword>
<reference evidence="1 2" key="1">
    <citation type="submission" date="2019-07" db="EMBL/GenBank/DDBJ databases">
        <title>Whole genome shotgun sequence of Skermanella aerolata NBRC 106429.</title>
        <authorList>
            <person name="Hosoyama A."/>
            <person name="Uohara A."/>
            <person name="Ohji S."/>
            <person name="Ichikawa N."/>
        </authorList>
    </citation>
    <scope>NUCLEOTIDE SEQUENCE [LARGE SCALE GENOMIC DNA]</scope>
    <source>
        <strain evidence="1 2">NBRC 106429</strain>
    </source>
</reference>
<accession>A0A512E4J1</accession>
<organism evidence="1 2">
    <name type="scientific">Skermanella aerolata</name>
    <dbReference type="NCBI Taxonomy" id="393310"/>
    <lineage>
        <taxon>Bacteria</taxon>
        <taxon>Pseudomonadati</taxon>
        <taxon>Pseudomonadota</taxon>
        <taxon>Alphaproteobacteria</taxon>
        <taxon>Rhodospirillales</taxon>
        <taxon>Azospirillaceae</taxon>
        <taxon>Skermanella</taxon>
    </lineage>
</organism>
<dbReference type="Proteomes" id="UP000321523">
    <property type="component" value="Unassembled WGS sequence"/>
</dbReference>
<protein>
    <recommendedName>
        <fullName evidence="3">DUF1508 domain-containing protein</fullName>
    </recommendedName>
</protein>
<proteinExistence type="predicted"/>
<evidence type="ECO:0000313" key="2">
    <source>
        <dbReference type="Proteomes" id="UP000321523"/>
    </source>
</evidence>
<dbReference type="AlphaFoldDB" id="A0A512E4J1"/>
<evidence type="ECO:0000313" key="1">
    <source>
        <dbReference type="EMBL" id="GEO43666.1"/>
    </source>
</evidence>
<dbReference type="RefSeq" id="WP_044435704.1">
    <property type="nucleotide sequence ID" value="NZ_BJYZ01000120.1"/>
</dbReference>
<sequence length="69" mass="8051">MDRDHDGQDRCILEVDGSAAGILLRENGGEYRFFAAESRTAGLDRRTFRSPQRAEEEVRRILRQGMRRR</sequence>
<comment type="caution">
    <text evidence="1">The sequence shown here is derived from an EMBL/GenBank/DDBJ whole genome shotgun (WGS) entry which is preliminary data.</text>
</comment>
<gene>
    <name evidence="1" type="ORF">SAE02_78140</name>
</gene>
<evidence type="ECO:0008006" key="3">
    <source>
        <dbReference type="Google" id="ProtNLM"/>
    </source>
</evidence>